<feature type="compositionally biased region" description="Polar residues" evidence="1">
    <location>
        <begin position="78"/>
        <end position="88"/>
    </location>
</feature>
<feature type="region of interest" description="Disordered" evidence="1">
    <location>
        <begin position="78"/>
        <end position="100"/>
    </location>
</feature>
<name>A0A1L9VL89_ASPGL</name>
<organism evidence="2 3">
    <name type="scientific">Aspergillus glaucus CBS 516.65</name>
    <dbReference type="NCBI Taxonomy" id="1160497"/>
    <lineage>
        <taxon>Eukaryota</taxon>
        <taxon>Fungi</taxon>
        <taxon>Dikarya</taxon>
        <taxon>Ascomycota</taxon>
        <taxon>Pezizomycotina</taxon>
        <taxon>Eurotiomycetes</taxon>
        <taxon>Eurotiomycetidae</taxon>
        <taxon>Eurotiales</taxon>
        <taxon>Aspergillaceae</taxon>
        <taxon>Aspergillus</taxon>
        <taxon>Aspergillus subgen. Aspergillus</taxon>
    </lineage>
</organism>
<dbReference type="GeneID" id="34464529"/>
<dbReference type="AlphaFoldDB" id="A0A1L9VL89"/>
<proteinExistence type="predicted"/>
<dbReference type="VEuPathDB" id="FungiDB:ASPGLDRAFT_57660"/>
<dbReference type="RefSeq" id="XP_022401395.1">
    <property type="nucleotide sequence ID" value="XM_022548268.1"/>
</dbReference>
<protein>
    <submittedName>
        <fullName evidence="2">Uncharacterized protein</fullName>
    </submittedName>
</protein>
<evidence type="ECO:0000256" key="1">
    <source>
        <dbReference type="SAM" id="MobiDB-lite"/>
    </source>
</evidence>
<reference evidence="3" key="1">
    <citation type="journal article" date="2017" name="Genome Biol.">
        <title>Comparative genomics reveals high biological diversity and specific adaptations in the industrially and medically important fungal genus Aspergillus.</title>
        <authorList>
            <person name="de Vries R.P."/>
            <person name="Riley R."/>
            <person name="Wiebenga A."/>
            <person name="Aguilar-Osorio G."/>
            <person name="Amillis S."/>
            <person name="Uchima C.A."/>
            <person name="Anderluh G."/>
            <person name="Asadollahi M."/>
            <person name="Askin M."/>
            <person name="Barry K."/>
            <person name="Battaglia E."/>
            <person name="Bayram O."/>
            <person name="Benocci T."/>
            <person name="Braus-Stromeyer S.A."/>
            <person name="Caldana C."/>
            <person name="Canovas D."/>
            <person name="Cerqueira G.C."/>
            <person name="Chen F."/>
            <person name="Chen W."/>
            <person name="Choi C."/>
            <person name="Clum A."/>
            <person name="Dos Santos R.A."/>
            <person name="Damasio A.R."/>
            <person name="Diallinas G."/>
            <person name="Emri T."/>
            <person name="Fekete E."/>
            <person name="Flipphi M."/>
            <person name="Freyberg S."/>
            <person name="Gallo A."/>
            <person name="Gournas C."/>
            <person name="Habgood R."/>
            <person name="Hainaut M."/>
            <person name="Harispe M.L."/>
            <person name="Henrissat B."/>
            <person name="Hilden K.S."/>
            <person name="Hope R."/>
            <person name="Hossain A."/>
            <person name="Karabika E."/>
            <person name="Karaffa L."/>
            <person name="Karanyi Z."/>
            <person name="Krasevec N."/>
            <person name="Kuo A."/>
            <person name="Kusch H."/>
            <person name="LaButti K."/>
            <person name="Lagendijk E.L."/>
            <person name="Lapidus A."/>
            <person name="Levasseur A."/>
            <person name="Lindquist E."/>
            <person name="Lipzen A."/>
            <person name="Logrieco A.F."/>
            <person name="MacCabe A."/>
            <person name="Maekelae M.R."/>
            <person name="Malavazi I."/>
            <person name="Melin P."/>
            <person name="Meyer V."/>
            <person name="Mielnichuk N."/>
            <person name="Miskei M."/>
            <person name="Molnar A.P."/>
            <person name="Mule G."/>
            <person name="Ngan C.Y."/>
            <person name="Orejas M."/>
            <person name="Orosz E."/>
            <person name="Ouedraogo J.P."/>
            <person name="Overkamp K.M."/>
            <person name="Park H.-S."/>
            <person name="Perrone G."/>
            <person name="Piumi F."/>
            <person name="Punt P.J."/>
            <person name="Ram A.F."/>
            <person name="Ramon A."/>
            <person name="Rauscher S."/>
            <person name="Record E."/>
            <person name="Riano-Pachon D.M."/>
            <person name="Robert V."/>
            <person name="Roehrig J."/>
            <person name="Ruller R."/>
            <person name="Salamov A."/>
            <person name="Salih N.S."/>
            <person name="Samson R.A."/>
            <person name="Sandor E."/>
            <person name="Sanguinetti M."/>
            <person name="Schuetze T."/>
            <person name="Sepcic K."/>
            <person name="Shelest E."/>
            <person name="Sherlock G."/>
            <person name="Sophianopoulou V."/>
            <person name="Squina F.M."/>
            <person name="Sun H."/>
            <person name="Susca A."/>
            <person name="Todd R.B."/>
            <person name="Tsang A."/>
            <person name="Unkles S.E."/>
            <person name="van de Wiele N."/>
            <person name="van Rossen-Uffink D."/>
            <person name="Oliveira J.V."/>
            <person name="Vesth T.C."/>
            <person name="Visser J."/>
            <person name="Yu J.-H."/>
            <person name="Zhou M."/>
            <person name="Andersen M.R."/>
            <person name="Archer D.B."/>
            <person name="Baker S.E."/>
            <person name="Benoit I."/>
            <person name="Brakhage A.A."/>
            <person name="Braus G.H."/>
            <person name="Fischer R."/>
            <person name="Frisvad J.C."/>
            <person name="Goldman G.H."/>
            <person name="Houbraken J."/>
            <person name="Oakley B."/>
            <person name="Pocsi I."/>
            <person name="Scazzocchio C."/>
            <person name="Seiboth B."/>
            <person name="vanKuyk P.A."/>
            <person name="Wortman J."/>
            <person name="Dyer P.S."/>
            <person name="Grigoriev I.V."/>
        </authorList>
    </citation>
    <scope>NUCLEOTIDE SEQUENCE [LARGE SCALE GENOMIC DNA]</scope>
    <source>
        <strain evidence="3">CBS 516.65</strain>
    </source>
</reference>
<evidence type="ECO:0000313" key="3">
    <source>
        <dbReference type="Proteomes" id="UP000184300"/>
    </source>
</evidence>
<sequence>METVGEYLAQPLPALNFNGRGESPDIPSERIAAELLHPWIPFENEVTAALQGVDLSREVPQPGLLGTVEYYGVETKSSLSGSYSQGYMGQQPVEEQKRSD</sequence>
<dbReference type="EMBL" id="KV878896">
    <property type="protein sequence ID" value="OJJ84697.1"/>
    <property type="molecule type" value="Genomic_DNA"/>
</dbReference>
<accession>A0A1L9VL89</accession>
<keyword evidence="3" id="KW-1185">Reference proteome</keyword>
<evidence type="ECO:0000313" key="2">
    <source>
        <dbReference type="EMBL" id="OJJ84697.1"/>
    </source>
</evidence>
<dbReference type="Proteomes" id="UP000184300">
    <property type="component" value="Unassembled WGS sequence"/>
</dbReference>
<gene>
    <name evidence="2" type="ORF">ASPGLDRAFT_57660</name>
</gene>